<accession>A0ABW0L2G4</accession>
<comment type="caution">
    <text evidence="1">The sequence shown here is derived from an EMBL/GenBank/DDBJ whole genome shotgun (WGS) entry which is preliminary data.</text>
</comment>
<keyword evidence="2" id="KW-1185">Reference proteome</keyword>
<dbReference type="Proteomes" id="UP001596050">
    <property type="component" value="Unassembled WGS sequence"/>
</dbReference>
<evidence type="ECO:0000313" key="1">
    <source>
        <dbReference type="EMBL" id="MFC5459521.1"/>
    </source>
</evidence>
<evidence type="ECO:0000313" key="2">
    <source>
        <dbReference type="Proteomes" id="UP001596050"/>
    </source>
</evidence>
<proteinExistence type="predicted"/>
<organism evidence="1 2">
    <name type="scientific">Massilia niabensis</name>
    <dbReference type="NCBI Taxonomy" id="544910"/>
    <lineage>
        <taxon>Bacteria</taxon>
        <taxon>Pseudomonadati</taxon>
        <taxon>Pseudomonadota</taxon>
        <taxon>Betaproteobacteria</taxon>
        <taxon>Burkholderiales</taxon>
        <taxon>Oxalobacteraceae</taxon>
        <taxon>Telluria group</taxon>
        <taxon>Massilia</taxon>
    </lineage>
</organism>
<name>A0ABW0L2G4_9BURK</name>
<dbReference type="EMBL" id="JBHSMU010000007">
    <property type="protein sequence ID" value="MFC5459521.1"/>
    <property type="molecule type" value="Genomic_DNA"/>
</dbReference>
<evidence type="ECO:0008006" key="3">
    <source>
        <dbReference type="Google" id="ProtNLM"/>
    </source>
</evidence>
<sequence length="140" mass="15225">MHIPQPRMALRAGAFLLPRFIMKTLCAAVSLIVLAACTRQPINAAGIYRLSTAEKSMVLEVRTGGEYVLQINGAERNPDQLRGRWEDGREPGVDVAFHGLQWRGTEPEAGQGIWAATFESNGGICLNAEGLSCFIKDDPA</sequence>
<protein>
    <recommendedName>
        <fullName evidence="3">Lipoprotein</fullName>
    </recommendedName>
</protein>
<gene>
    <name evidence="1" type="ORF">ACFPN5_06835</name>
</gene>
<reference evidence="2" key="1">
    <citation type="journal article" date="2019" name="Int. J. Syst. Evol. Microbiol.">
        <title>The Global Catalogue of Microorganisms (GCM) 10K type strain sequencing project: providing services to taxonomists for standard genome sequencing and annotation.</title>
        <authorList>
            <consortium name="The Broad Institute Genomics Platform"/>
            <consortium name="The Broad Institute Genome Sequencing Center for Infectious Disease"/>
            <person name="Wu L."/>
            <person name="Ma J."/>
        </authorList>
    </citation>
    <scope>NUCLEOTIDE SEQUENCE [LARGE SCALE GENOMIC DNA]</scope>
    <source>
        <strain evidence="2">KACC 12649</strain>
    </source>
</reference>